<evidence type="ECO:0000259" key="4">
    <source>
        <dbReference type="PROSITE" id="PS51228"/>
    </source>
</evidence>
<reference evidence="5 6" key="1">
    <citation type="submission" date="2020-03" db="EMBL/GenBank/DDBJ databases">
        <title>Draft Genome Sequence of Cudoniella acicularis.</title>
        <authorList>
            <person name="Buettner E."/>
            <person name="Kellner H."/>
        </authorList>
    </citation>
    <scope>NUCLEOTIDE SEQUENCE [LARGE SCALE GENOMIC DNA]</scope>
    <source>
        <strain evidence="5 6">DSM 108380</strain>
    </source>
</reference>
<dbReference type="GO" id="GO:0006631">
    <property type="term" value="P:fatty acid metabolic process"/>
    <property type="evidence" value="ECO:0007669"/>
    <property type="project" value="TreeGrafter"/>
</dbReference>
<dbReference type="OrthoDB" id="346910at2759"/>
<dbReference type="Proteomes" id="UP000566819">
    <property type="component" value="Unassembled WGS sequence"/>
</dbReference>
<dbReference type="EMBL" id="JAAMPI010000059">
    <property type="protein sequence ID" value="KAF4636581.1"/>
    <property type="molecule type" value="Genomic_DNA"/>
</dbReference>
<comment type="similarity">
    <text evidence="1">Belongs to the ACBP family.</text>
</comment>
<evidence type="ECO:0000313" key="5">
    <source>
        <dbReference type="EMBL" id="KAF4636581.1"/>
    </source>
</evidence>
<dbReference type="PANTHER" id="PTHR23310:SF62">
    <property type="entry name" value="ACYL-COA BINDING PROTEIN 1, ISOFORM A"/>
    <property type="match status" value="1"/>
</dbReference>
<dbReference type="GO" id="GO:0000062">
    <property type="term" value="F:fatty-acyl-CoA binding"/>
    <property type="evidence" value="ECO:0007669"/>
    <property type="project" value="InterPro"/>
</dbReference>
<evidence type="ECO:0000256" key="1">
    <source>
        <dbReference type="ARBA" id="ARBA00005567"/>
    </source>
</evidence>
<evidence type="ECO:0000256" key="2">
    <source>
        <dbReference type="ARBA" id="ARBA00023121"/>
    </source>
</evidence>
<dbReference type="AlphaFoldDB" id="A0A8H4W7U9"/>
<comment type="caution">
    <text evidence="5">The sequence shown here is derived from an EMBL/GenBank/DDBJ whole genome shotgun (WGS) entry which is preliminary data.</text>
</comment>
<feature type="region of interest" description="Disordered" evidence="3">
    <location>
        <begin position="62"/>
        <end position="107"/>
    </location>
</feature>
<proteinExistence type="inferred from homology"/>
<keyword evidence="6" id="KW-1185">Reference proteome</keyword>
<protein>
    <recommendedName>
        <fullName evidence="4">ACB domain-containing protein</fullName>
    </recommendedName>
</protein>
<gene>
    <name evidence="5" type="ORF">G7Y89_g1500</name>
</gene>
<feature type="compositionally biased region" description="Low complexity" evidence="3">
    <location>
        <begin position="20"/>
        <end position="33"/>
    </location>
</feature>
<feature type="domain" description="ACB" evidence="4">
    <location>
        <begin position="195"/>
        <end position="281"/>
    </location>
</feature>
<dbReference type="PROSITE" id="PS51228">
    <property type="entry name" value="ACB_2"/>
    <property type="match status" value="1"/>
</dbReference>
<feature type="compositionally biased region" description="Polar residues" evidence="3">
    <location>
        <begin position="1"/>
        <end position="12"/>
    </location>
</feature>
<accession>A0A8H4W7U9</accession>
<dbReference type="PANTHER" id="PTHR23310">
    <property type="entry name" value="ACYL-COA-BINDING PROTEIN, ACBP"/>
    <property type="match status" value="1"/>
</dbReference>
<feature type="region of interest" description="Disordered" evidence="3">
    <location>
        <begin position="1"/>
        <end position="34"/>
    </location>
</feature>
<sequence length="294" mass="32717">MGNTPSTPSRSSTVKRQRNSSPAKSSSKTRSSKIYYADKVRERCASGKRTFIVLKDENEDTFRKEQNRLSSRPDGYYMTEKSGIRAKRQSMPSLEDRPWSGELQQEAPDDDCLASPLGVPLTSLGTSLPAFLNHRQQYITLFPSFSNSNLAVRVLTFPFQFTTQKTDLTFAQKQREILKTPPSTNLHRTPHINMSAFDIAVKDSKKLTSKPSNDDLLKLYGLFKVANGEDISKAETPGTFDLKGKAKKRAWQAVVDSGITAEQAKADYVKFVEGLKKTYGYNADKEPEAVGGAA</sequence>
<dbReference type="SUPFAM" id="SSF47027">
    <property type="entry name" value="Acyl-CoA binding protein"/>
    <property type="match status" value="1"/>
</dbReference>
<dbReference type="InterPro" id="IPR035984">
    <property type="entry name" value="Acyl-CoA-binding_sf"/>
</dbReference>
<keyword evidence="2" id="KW-0446">Lipid-binding</keyword>
<dbReference type="InterPro" id="IPR000582">
    <property type="entry name" value="Acyl-CoA-binding_protein"/>
</dbReference>
<evidence type="ECO:0000313" key="6">
    <source>
        <dbReference type="Proteomes" id="UP000566819"/>
    </source>
</evidence>
<dbReference type="InterPro" id="IPR014352">
    <property type="entry name" value="FERM/acyl-CoA-bd_prot_sf"/>
</dbReference>
<evidence type="ECO:0000256" key="3">
    <source>
        <dbReference type="SAM" id="MobiDB-lite"/>
    </source>
</evidence>
<organism evidence="5 6">
    <name type="scientific">Cudoniella acicularis</name>
    <dbReference type="NCBI Taxonomy" id="354080"/>
    <lineage>
        <taxon>Eukaryota</taxon>
        <taxon>Fungi</taxon>
        <taxon>Dikarya</taxon>
        <taxon>Ascomycota</taxon>
        <taxon>Pezizomycotina</taxon>
        <taxon>Leotiomycetes</taxon>
        <taxon>Helotiales</taxon>
        <taxon>Tricladiaceae</taxon>
        <taxon>Cudoniella</taxon>
    </lineage>
</organism>
<dbReference type="Gene3D" id="1.20.80.10">
    <property type="match status" value="1"/>
</dbReference>
<dbReference type="Pfam" id="PF00887">
    <property type="entry name" value="ACBP"/>
    <property type="match status" value="1"/>
</dbReference>
<dbReference type="PRINTS" id="PR00689">
    <property type="entry name" value="ACOABINDINGP"/>
</dbReference>
<name>A0A8H4W7U9_9HELO</name>